<evidence type="ECO:0000256" key="1">
    <source>
        <dbReference type="SAM" id="MobiDB-lite"/>
    </source>
</evidence>
<proteinExistence type="predicted"/>
<feature type="compositionally biased region" description="Basic and acidic residues" evidence="1">
    <location>
        <begin position="1"/>
        <end position="10"/>
    </location>
</feature>
<evidence type="ECO:0008006" key="4">
    <source>
        <dbReference type="Google" id="ProtNLM"/>
    </source>
</evidence>
<name>A0ABP1AEZ7_9BRYO</name>
<evidence type="ECO:0000313" key="3">
    <source>
        <dbReference type="Proteomes" id="UP001497522"/>
    </source>
</evidence>
<organism evidence="2 3">
    <name type="scientific">Sphagnum jensenii</name>
    <dbReference type="NCBI Taxonomy" id="128206"/>
    <lineage>
        <taxon>Eukaryota</taxon>
        <taxon>Viridiplantae</taxon>
        <taxon>Streptophyta</taxon>
        <taxon>Embryophyta</taxon>
        <taxon>Bryophyta</taxon>
        <taxon>Sphagnophytina</taxon>
        <taxon>Sphagnopsida</taxon>
        <taxon>Sphagnales</taxon>
        <taxon>Sphagnaceae</taxon>
        <taxon>Sphagnum</taxon>
    </lineage>
</organism>
<dbReference type="EMBL" id="OZ023712">
    <property type="protein sequence ID" value="CAK9861104.1"/>
    <property type="molecule type" value="Genomic_DNA"/>
</dbReference>
<sequence length="100" mass="10799">MSGDGDEMRRSRSSRTAATTTGAMLVVAILLPQPQPDTPPSTSRCTTVFRRLRVSYRFAAYSLATSLLQCPLSIPFQFVGRGKTPAGKTLNRTSGYLNSG</sequence>
<dbReference type="Proteomes" id="UP001497522">
    <property type="component" value="Chromosome 11"/>
</dbReference>
<feature type="region of interest" description="Disordered" evidence="1">
    <location>
        <begin position="1"/>
        <end position="20"/>
    </location>
</feature>
<reference evidence="2" key="1">
    <citation type="submission" date="2024-03" db="EMBL/GenBank/DDBJ databases">
        <authorList>
            <consortium name="ELIXIR-Norway"/>
            <consortium name="Elixir Norway"/>
        </authorList>
    </citation>
    <scope>NUCLEOTIDE SEQUENCE</scope>
</reference>
<evidence type="ECO:0000313" key="2">
    <source>
        <dbReference type="EMBL" id="CAK9861104.1"/>
    </source>
</evidence>
<keyword evidence="3" id="KW-1185">Reference proteome</keyword>
<protein>
    <recommendedName>
        <fullName evidence="4">Secreted protein</fullName>
    </recommendedName>
</protein>
<gene>
    <name evidence="2" type="ORF">CSSPJE1EN2_LOCUS4099</name>
</gene>
<accession>A0ABP1AEZ7</accession>